<sequence>MAVVRIGTDDIFDWFASRNRLLENEILPLLMQREEIRALLPEVKIAESVRVTEDHGACSITASNGFTFDNPFLPDGQLAKRLFAGRAYGPDLKISGRNAMQLAGEYCEATFDKRYEEVSLFTSYAAWTPWFAGIAWDWTYVLFDRRERKLWILVVTDED</sequence>
<accession>A0A7Y9PFR2</accession>
<evidence type="ECO:0000313" key="2">
    <source>
        <dbReference type="Proteomes" id="UP000589520"/>
    </source>
</evidence>
<protein>
    <submittedName>
        <fullName evidence="1">Uncharacterized protein</fullName>
    </submittedName>
</protein>
<gene>
    <name evidence="1" type="ORF">HDF17_001353</name>
</gene>
<dbReference type="EMBL" id="JACCCW010000001">
    <property type="protein sequence ID" value="NYF79066.1"/>
    <property type="molecule type" value="Genomic_DNA"/>
</dbReference>
<name>A0A7Y9PFR2_9BACT</name>
<reference evidence="1 2" key="1">
    <citation type="submission" date="2020-07" db="EMBL/GenBank/DDBJ databases">
        <title>Genomic Encyclopedia of Type Strains, Phase IV (KMG-V): Genome sequencing to study the core and pangenomes of soil and plant-associated prokaryotes.</title>
        <authorList>
            <person name="Whitman W."/>
        </authorList>
    </citation>
    <scope>NUCLEOTIDE SEQUENCE [LARGE SCALE GENOMIC DNA]</scope>
    <source>
        <strain evidence="1 2">X4EP2</strain>
    </source>
</reference>
<proteinExistence type="predicted"/>
<keyword evidence="2" id="KW-1185">Reference proteome</keyword>
<organism evidence="1 2">
    <name type="scientific">Granulicella arctica</name>
    <dbReference type="NCBI Taxonomy" id="940613"/>
    <lineage>
        <taxon>Bacteria</taxon>
        <taxon>Pseudomonadati</taxon>
        <taxon>Acidobacteriota</taxon>
        <taxon>Terriglobia</taxon>
        <taxon>Terriglobales</taxon>
        <taxon>Acidobacteriaceae</taxon>
        <taxon>Granulicella</taxon>
    </lineage>
</organism>
<evidence type="ECO:0000313" key="1">
    <source>
        <dbReference type="EMBL" id="NYF79066.1"/>
    </source>
</evidence>
<dbReference type="AlphaFoldDB" id="A0A7Y9PFR2"/>
<dbReference type="Proteomes" id="UP000589520">
    <property type="component" value="Unassembled WGS sequence"/>
</dbReference>
<dbReference type="RefSeq" id="WP_179488989.1">
    <property type="nucleotide sequence ID" value="NZ_JACCCW010000001.1"/>
</dbReference>
<comment type="caution">
    <text evidence="1">The sequence shown here is derived from an EMBL/GenBank/DDBJ whole genome shotgun (WGS) entry which is preliminary data.</text>
</comment>